<dbReference type="Proteomes" id="UP001652621">
    <property type="component" value="Unplaced"/>
</dbReference>
<dbReference type="PANTHER" id="PTHR21207:SF2">
    <property type="entry name" value="PARKIN COREGULATED GENE PROTEIN"/>
    <property type="match status" value="1"/>
</dbReference>
<dbReference type="RefSeq" id="XP_058981471.1">
    <property type="nucleotide sequence ID" value="XM_059125488.1"/>
</dbReference>
<sequence length="278" mass="32086">MCPEVKESVHHLTGKQCRELLYMRMKKPKRIVPAFTYQALQSNTVVEPPKKIDLFKKRPVKETFFRVYLRRGDIPVARSGKVLRKKNATEFPLKWFCAPQDLDYCYYLPIFVDGYFFDRLSDSDIEIRQLAQYGAMDMIVKAPHKVLPVLPKMILPLKRAFNTRDKKIIIAALKVLQMMVLVAPCVGQALVPYYRQLLAVCNLYKNLNVNLGNFIDPDRERRIADVIEDTLNALEKCGGPNAFINIKYMIPTYESCVYPLCDLGVENSPAESSHQKKY</sequence>
<protein>
    <submittedName>
        <fullName evidence="2 3">Parkin coregulated gene protein homolog isoform X1</fullName>
    </submittedName>
</protein>
<dbReference type="SUPFAM" id="SSF48371">
    <property type="entry name" value="ARM repeat"/>
    <property type="match status" value="1"/>
</dbReference>
<proteinExistence type="predicted"/>
<keyword evidence="1" id="KW-1185">Reference proteome</keyword>
<organism evidence="1 3">
    <name type="scientific">Musca domestica</name>
    <name type="common">House fly</name>
    <dbReference type="NCBI Taxonomy" id="7370"/>
    <lineage>
        <taxon>Eukaryota</taxon>
        <taxon>Metazoa</taxon>
        <taxon>Ecdysozoa</taxon>
        <taxon>Arthropoda</taxon>
        <taxon>Hexapoda</taxon>
        <taxon>Insecta</taxon>
        <taxon>Pterygota</taxon>
        <taxon>Neoptera</taxon>
        <taxon>Endopterygota</taxon>
        <taxon>Diptera</taxon>
        <taxon>Brachycera</taxon>
        <taxon>Muscomorpha</taxon>
        <taxon>Muscoidea</taxon>
        <taxon>Muscidae</taxon>
        <taxon>Musca</taxon>
    </lineage>
</organism>
<accession>A0ABM3V6S6</accession>
<evidence type="ECO:0000313" key="2">
    <source>
        <dbReference type="RefSeq" id="XP_058981470.1"/>
    </source>
</evidence>
<dbReference type="InterPro" id="IPR016024">
    <property type="entry name" value="ARM-type_fold"/>
</dbReference>
<gene>
    <name evidence="2 3" type="primary">LOC101900821</name>
</gene>
<dbReference type="Pfam" id="PF10274">
    <property type="entry name" value="ParcG"/>
    <property type="match status" value="1"/>
</dbReference>
<evidence type="ECO:0000313" key="3">
    <source>
        <dbReference type="RefSeq" id="XP_058981471.1"/>
    </source>
</evidence>
<dbReference type="GeneID" id="101900821"/>
<name>A0ABM3V6S6_MUSDO</name>
<dbReference type="PANTHER" id="PTHR21207">
    <property type="entry name" value="PARKIN COREGULATED GENE PROTEIN PARK2 COREGULATED"/>
    <property type="match status" value="1"/>
</dbReference>
<reference evidence="2 3" key="1">
    <citation type="submission" date="2025-05" db="UniProtKB">
        <authorList>
            <consortium name="RefSeq"/>
        </authorList>
    </citation>
    <scope>IDENTIFICATION</scope>
    <source>
        <strain evidence="2 3">Aabys</strain>
        <tissue evidence="2 3">Whole body</tissue>
    </source>
</reference>
<evidence type="ECO:0000313" key="1">
    <source>
        <dbReference type="Proteomes" id="UP001652621"/>
    </source>
</evidence>
<dbReference type="InterPro" id="IPR019399">
    <property type="entry name" value="Parkin_co-regulated_protein"/>
</dbReference>
<dbReference type="RefSeq" id="XP_058981470.1">
    <property type="nucleotide sequence ID" value="XM_059125487.1"/>
</dbReference>